<dbReference type="Proteomes" id="UP000245959">
    <property type="component" value="Unassembled WGS sequence"/>
</dbReference>
<accession>A0A2U1BAS0</accession>
<feature type="coiled-coil region" evidence="1">
    <location>
        <begin position="3"/>
        <end position="30"/>
    </location>
</feature>
<dbReference type="AlphaFoldDB" id="A0A2U1BAS0"/>
<evidence type="ECO:0000313" key="3">
    <source>
        <dbReference type="EMBL" id="PVY45627.1"/>
    </source>
</evidence>
<dbReference type="RefSeq" id="WP_116882652.1">
    <property type="nucleotide sequence ID" value="NZ_CAJKCJ010000060.1"/>
</dbReference>
<dbReference type="EMBL" id="JABAEW010000001">
    <property type="protein sequence ID" value="NMD85136.1"/>
    <property type="molecule type" value="Genomic_DNA"/>
</dbReference>
<evidence type="ECO:0000313" key="5">
    <source>
        <dbReference type="Proteomes" id="UP000576225"/>
    </source>
</evidence>
<gene>
    <name evidence="3" type="ORF">C8D82_102199</name>
    <name evidence="2" type="ORF">HF882_00910</name>
</gene>
<evidence type="ECO:0000256" key="1">
    <source>
        <dbReference type="SAM" id="Coils"/>
    </source>
</evidence>
<dbReference type="GeneID" id="78293985"/>
<comment type="caution">
    <text evidence="3">The sequence shown here is derived from an EMBL/GenBank/DDBJ whole genome shotgun (WGS) entry which is preliminary data.</text>
</comment>
<dbReference type="EMBL" id="QEKH01000002">
    <property type="protein sequence ID" value="PVY45627.1"/>
    <property type="molecule type" value="Genomic_DNA"/>
</dbReference>
<keyword evidence="4" id="KW-1185">Reference proteome</keyword>
<evidence type="ECO:0000313" key="4">
    <source>
        <dbReference type="Proteomes" id="UP000245959"/>
    </source>
</evidence>
<proteinExistence type="predicted"/>
<protein>
    <submittedName>
        <fullName evidence="3">Uncharacterized protein</fullName>
    </submittedName>
</protein>
<sequence length="106" mass="12028">MTEEEVQNRLGELERRLAEVEKLLPALIRLAQSQQQRLEVISGVLLQSSDTPEEIRRVYELAEASAPEIRRKIIALIDSVATDDAEGMKAMAERILREFSPVSPRE</sequence>
<keyword evidence="1" id="KW-0175">Coiled coil</keyword>
<evidence type="ECO:0000313" key="2">
    <source>
        <dbReference type="EMBL" id="NMD85136.1"/>
    </source>
</evidence>
<dbReference type="Proteomes" id="UP000576225">
    <property type="component" value="Unassembled WGS sequence"/>
</dbReference>
<reference evidence="3 4" key="1">
    <citation type="submission" date="2018-04" db="EMBL/GenBank/DDBJ databases">
        <title>Genomic Encyclopedia of Type Strains, Phase IV (KMG-IV): sequencing the most valuable type-strain genomes for metagenomic binning, comparative biology and taxonomic classification.</title>
        <authorList>
            <person name="Goeker M."/>
        </authorList>
    </citation>
    <scope>NUCLEOTIDE SEQUENCE [LARGE SCALE GENOMIC DNA]</scope>
    <source>
        <strain evidence="3 4">DSM 14823</strain>
    </source>
</reference>
<name>A0A2U1BAS0_9BACT</name>
<organism evidence="3 4">
    <name type="scientific">Victivallis vadensis</name>
    <dbReference type="NCBI Taxonomy" id="172901"/>
    <lineage>
        <taxon>Bacteria</taxon>
        <taxon>Pseudomonadati</taxon>
        <taxon>Lentisphaerota</taxon>
        <taxon>Lentisphaeria</taxon>
        <taxon>Victivallales</taxon>
        <taxon>Victivallaceae</taxon>
        <taxon>Victivallis</taxon>
    </lineage>
</organism>
<reference evidence="2 5" key="2">
    <citation type="submission" date="2020-04" db="EMBL/GenBank/DDBJ databases">
        <authorList>
            <person name="Hitch T.C.A."/>
            <person name="Wylensek D."/>
            <person name="Clavel T."/>
        </authorList>
    </citation>
    <scope>NUCLEOTIDE SEQUENCE [LARGE SCALE GENOMIC DNA]</scope>
    <source>
        <strain evidence="2 5">COR2-253-APC-1A</strain>
    </source>
</reference>